<keyword evidence="1" id="KW-0472">Membrane</keyword>
<organism evidence="2 3">
    <name type="scientific">[Clostridium] leptum DSM 753</name>
    <dbReference type="NCBI Taxonomy" id="428125"/>
    <lineage>
        <taxon>Bacteria</taxon>
        <taxon>Bacillati</taxon>
        <taxon>Bacillota</taxon>
        <taxon>Clostridia</taxon>
        <taxon>Eubacteriales</taxon>
        <taxon>Oscillospiraceae</taxon>
        <taxon>Oscillospiraceae incertae sedis</taxon>
    </lineage>
</organism>
<evidence type="ECO:0008006" key="4">
    <source>
        <dbReference type="Google" id="ProtNLM"/>
    </source>
</evidence>
<reference evidence="2 3" key="1">
    <citation type="submission" date="2017-07" db="EMBL/GenBank/DDBJ databases">
        <title>Prevalence of linear plasmids in Cutibacterium (Propionibacterium) acnes isolates obtained from prostatic tissue.</title>
        <authorList>
            <person name="Davidsson S."/>
            <person name="Carlsson J."/>
            <person name="Molling P."/>
            <person name="Andren O."/>
            <person name="Andersson S.-O."/>
            <person name="Brzuszkiewicz E."/>
            <person name="Poehlein A."/>
            <person name="Al-Zeer M."/>
            <person name="Brinkmann V."/>
            <person name="Scavenius C."/>
            <person name="Nazipi S."/>
            <person name="Soderquist B."/>
            <person name="Bruggemann H."/>
        </authorList>
    </citation>
    <scope>NUCLEOTIDE SEQUENCE [LARGE SCALE GENOMIC DNA]</scope>
    <source>
        <strain evidence="2 3">DSM 753</strain>
    </source>
</reference>
<proteinExistence type="predicted"/>
<evidence type="ECO:0000313" key="3">
    <source>
        <dbReference type="Proteomes" id="UP000220611"/>
    </source>
</evidence>
<keyword evidence="1" id="KW-1133">Transmembrane helix</keyword>
<comment type="caution">
    <text evidence="2">The sequence shown here is derived from an EMBL/GenBank/DDBJ whole genome shotgun (WGS) entry which is preliminary data.</text>
</comment>
<dbReference type="EMBL" id="NOXF01000011">
    <property type="protein sequence ID" value="PEQ23737.1"/>
    <property type="molecule type" value="Genomic_DNA"/>
</dbReference>
<sequence>MLDNLNYALDTWNAKLSEIWALLTQEPDTFKGGGIWNVMLDINGALKAIGYGLLVLFFAVGVVKTCSGLAEMKRPELAFKLLLRFALAKAAVGYGLDLMLALFSIIQGMVSTVITQSGLSGVTGTALPQDIVDRINRVDFLNSIPLWIVTLLGGLFIIVLAFIMILTVYARMFKIYIFSAISPIPLSSFAGEPTSNIGKNFLRAYAGVCLEGVIIVLACVIFTVMASTPPLVNPGVADVTAVWSYIMEVIFNLLVLVGAVRMSDRIVKELLGL</sequence>
<dbReference type="AlphaFoldDB" id="A0A855A367"/>
<protein>
    <recommendedName>
        <fullName evidence="4">TrbL/VirB6 plasmid conjugal transfer protein</fullName>
    </recommendedName>
</protein>
<dbReference type="Pfam" id="PF19478">
    <property type="entry name" value="TrbL_2"/>
    <property type="match status" value="1"/>
</dbReference>
<keyword evidence="3" id="KW-1185">Reference proteome</keyword>
<dbReference type="InterPro" id="IPR045798">
    <property type="entry name" value="TrbL_Firmicutes"/>
</dbReference>
<feature type="transmembrane region" description="Helical" evidence="1">
    <location>
        <begin position="240"/>
        <end position="260"/>
    </location>
</feature>
<dbReference type="OrthoDB" id="9807620at2"/>
<evidence type="ECO:0000256" key="1">
    <source>
        <dbReference type="SAM" id="Phobius"/>
    </source>
</evidence>
<name>A0A855A367_9FIRM</name>
<feature type="transmembrane region" description="Helical" evidence="1">
    <location>
        <begin position="48"/>
        <end position="70"/>
    </location>
</feature>
<dbReference type="Proteomes" id="UP000220611">
    <property type="component" value="Unassembled WGS sequence"/>
</dbReference>
<accession>A0A855A367</accession>
<feature type="transmembrane region" description="Helical" evidence="1">
    <location>
        <begin position="204"/>
        <end position="228"/>
    </location>
</feature>
<feature type="transmembrane region" description="Helical" evidence="1">
    <location>
        <begin position="82"/>
        <end position="106"/>
    </location>
</feature>
<gene>
    <name evidence="2" type="ORF">CH238_12235</name>
</gene>
<feature type="transmembrane region" description="Helical" evidence="1">
    <location>
        <begin position="144"/>
        <end position="169"/>
    </location>
</feature>
<keyword evidence="1" id="KW-0812">Transmembrane</keyword>
<evidence type="ECO:0000313" key="2">
    <source>
        <dbReference type="EMBL" id="PEQ23737.1"/>
    </source>
</evidence>